<dbReference type="EMBL" id="CAEZWE010000092">
    <property type="protein sequence ID" value="CAB4664091.1"/>
    <property type="molecule type" value="Genomic_DNA"/>
</dbReference>
<evidence type="ECO:0000313" key="2">
    <source>
        <dbReference type="EMBL" id="CAB4664091.1"/>
    </source>
</evidence>
<dbReference type="AlphaFoldDB" id="A0A6J6LQP1"/>
<organism evidence="2">
    <name type="scientific">freshwater metagenome</name>
    <dbReference type="NCBI Taxonomy" id="449393"/>
    <lineage>
        <taxon>unclassified sequences</taxon>
        <taxon>metagenomes</taxon>
        <taxon>ecological metagenomes</taxon>
    </lineage>
</organism>
<gene>
    <name evidence="2" type="ORF">UFOPK2169_01606</name>
</gene>
<name>A0A6J6LQP1_9ZZZZ</name>
<feature type="compositionally biased region" description="Polar residues" evidence="1">
    <location>
        <begin position="14"/>
        <end position="25"/>
    </location>
</feature>
<accession>A0A6J6LQP1</accession>
<reference evidence="2" key="1">
    <citation type="submission" date="2020-05" db="EMBL/GenBank/DDBJ databases">
        <authorList>
            <person name="Chiriac C."/>
            <person name="Salcher M."/>
            <person name="Ghai R."/>
            <person name="Kavagutti S V."/>
        </authorList>
    </citation>
    <scope>NUCLEOTIDE SEQUENCE</scope>
</reference>
<feature type="region of interest" description="Disordered" evidence="1">
    <location>
        <begin position="1"/>
        <end position="25"/>
    </location>
</feature>
<proteinExistence type="predicted"/>
<evidence type="ECO:0000256" key="1">
    <source>
        <dbReference type="SAM" id="MobiDB-lite"/>
    </source>
</evidence>
<sequence>MAVSTPHLAPMASRTPTSAGATLTPQMSSLCNRTARSSSLETLKSVALWMSLSCDTTPTAHPTTHLALTGKPLSMLVMKMCTRNLLHYKATARLFLWELLVTTQATSQSCDLMRTAHPISVSVEMAKPQLISADMNSRIRSHFNQMAR</sequence>
<protein>
    <submittedName>
        <fullName evidence="2">Unannotated protein</fullName>
    </submittedName>
</protein>